<organism evidence="12 13">
    <name type="scientific">Spheniscus mendiculus</name>
    <name type="common">Galapagos penguin</name>
    <dbReference type="NCBI Taxonomy" id="156760"/>
    <lineage>
        <taxon>Eukaryota</taxon>
        <taxon>Metazoa</taxon>
        <taxon>Chordata</taxon>
        <taxon>Craniata</taxon>
        <taxon>Vertebrata</taxon>
        <taxon>Euteleostomi</taxon>
        <taxon>Archelosauria</taxon>
        <taxon>Archosauria</taxon>
        <taxon>Dinosauria</taxon>
        <taxon>Saurischia</taxon>
        <taxon>Theropoda</taxon>
        <taxon>Coelurosauria</taxon>
        <taxon>Aves</taxon>
        <taxon>Neognathae</taxon>
        <taxon>Neoaves</taxon>
        <taxon>Aequornithes</taxon>
        <taxon>Sphenisciformes</taxon>
        <taxon>Spheniscidae</taxon>
        <taxon>Spheniscus</taxon>
    </lineage>
</organism>
<evidence type="ECO:0000256" key="10">
    <source>
        <dbReference type="SAM" id="Phobius"/>
    </source>
</evidence>
<feature type="transmembrane region" description="Helical" evidence="10">
    <location>
        <begin position="69"/>
        <end position="88"/>
    </location>
</feature>
<evidence type="ECO:0000256" key="9">
    <source>
        <dbReference type="ARBA" id="ARBA00023224"/>
    </source>
</evidence>
<evidence type="ECO:0000313" key="12">
    <source>
        <dbReference type="EMBL" id="KAF1444490.1"/>
    </source>
</evidence>
<feature type="non-terminal residue" evidence="12">
    <location>
        <position position="94"/>
    </location>
</feature>
<name>A0A8J4IJS8_SPHME</name>
<evidence type="ECO:0000256" key="8">
    <source>
        <dbReference type="ARBA" id="ARBA00023180"/>
    </source>
</evidence>
<evidence type="ECO:0000256" key="6">
    <source>
        <dbReference type="ARBA" id="ARBA00023136"/>
    </source>
</evidence>
<comment type="subcellular location">
    <subcellularLocation>
        <location evidence="2">Membrane</location>
        <topology evidence="2">Multi-pass membrane protein</topology>
    </subcellularLocation>
</comment>
<reference evidence="12 13" key="1">
    <citation type="journal article" date="2019" name="Gigascience">
        <title>High-coverage genomes to elucidate the evolution of penguins.</title>
        <authorList>
            <person name="Pan H."/>
            <person name="Cole T.L."/>
            <person name="Bi X."/>
            <person name="Fang M."/>
            <person name="Zhou C."/>
            <person name="Yang Z."/>
            <person name="Ksepka D.T."/>
            <person name="Hart T."/>
            <person name="Bouzat J.L."/>
            <person name="Argilla L.S."/>
            <person name="Bertelsen M.F."/>
            <person name="Boersma P.D."/>
            <person name="Bost C.A."/>
            <person name="Cherel Y."/>
            <person name="Dann P."/>
            <person name="Fiddaman S.R."/>
            <person name="Howard P."/>
            <person name="Labuschagne K."/>
            <person name="Mattern T."/>
            <person name="Miller G."/>
            <person name="Parker P."/>
            <person name="Phillips R.A."/>
            <person name="Quillfeldt P."/>
            <person name="Ryan P.G."/>
            <person name="Taylor H."/>
            <person name="Thompson D.R."/>
            <person name="Young M.J."/>
            <person name="Ellegaard M.R."/>
            <person name="Gilbert M.T.P."/>
            <person name="Sinding M.S."/>
            <person name="Pacheco G."/>
            <person name="Shepherd L.D."/>
            <person name="Tennyson A.J.D."/>
            <person name="Grosser S."/>
            <person name="Kay E."/>
            <person name="Nupen L.J."/>
            <person name="Ellenberg U."/>
            <person name="Houston D.M."/>
            <person name="Reeve A.H."/>
            <person name="Johnson K."/>
            <person name="Masello J.F."/>
            <person name="Stracke T."/>
            <person name="McKinlay B."/>
            <person name="Borboroglu P.G."/>
            <person name="Zhang D.X."/>
            <person name="Zhang G."/>
        </authorList>
    </citation>
    <scope>NUCLEOTIDE SEQUENCE [LARGE SCALE GENOMIC DNA]</scope>
    <source>
        <strain evidence="12">GAPE 212</strain>
    </source>
</reference>
<dbReference type="Proteomes" id="UP000785099">
    <property type="component" value="Unassembled WGS sequence"/>
</dbReference>
<dbReference type="InterPro" id="IPR017452">
    <property type="entry name" value="GPCR_Rhodpsn_7TM"/>
</dbReference>
<dbReference type="Pfam" id="PF13853">
    <property type="entry name" value="7tm_4"/>
    <property type="match status" value="1"/>
</dbReference>
<evidence type="ECO:0000256" key="2">
    <source>
        <dbReference type="ARBA" id="ARBA00004141"/>
    </source>
</evidence>
<proteinExistence type="predicted"/>
<dbReference type="PROSITE" id="PS50262">
    <property type="entry name" value="G_PROTEIN_RECEP_F1_2"/>
    <property type="match status" value="1"/>
</dbReference>
<dbReference type="GO" id="GO:0004930">
    <property type="term" value="F:G protein-coupled receptor activity"/>
    <property type="evidence" value="ECO:0007669"/>
    <property type="project" value="UniProtKB-KW"/>
</dbReference>
<keyword evidence="3 10" id="KW-0812">Transmembrane</keyword>
<comment type="caution">
    <text evidence="12">The sequence shown here is derived from an EMBL/GenBank/DDBJ whole genome shotgun (WGS) entry which is preliminary data.</text>
</comment>
<feature type="domain" description="G-protein coupled receptors family 1 profile" evidence="11">
    <location>
        <begin position="1"/>
        <end position="86"/>
    </location>
</feature>
<dbReference type="GO" id="GO:0004984">
    <property type="term" value="F:olfactory receptor activity"/>
    <property type="evidence" value="ECO:0007669"/>
    <property type="project" value="InterPro"/>
</dbReference>
<dbReference type="AlphaFoldDB" id="A0A8J4IJS8"/>
<dbReference type="PANTHER" id="PTHR48018">
    <property type="entry name" value="OLFACTORY RECEPTOR"/>
    <property type="match status" value="1"/>
</dbReference>
<gene>
    <name evidence="12" type="ORF">FQV24_0010405</name>
</gene>
<evidence type="ECO:0000256" key="3">
    <source>
        <dbReference type="ARBA" id="ARBA00022692"/>
    </source>
</evidence>
<feature type="transmembrane region" description="Helical" evidence="10">
    <location>
        <begin position="35"/>
        <end position="57"/>
    </location>
</feature>
<dbReference type="EMBL" id="VUKU01008647">
    <property type="protein sequence ID" value="KAF1444490.1"/>
    <property type="molecule type" value="Genomic_DNA"/>
</dbReference>
<keyword evidence="13" id="KW-1185">Reference proteome</keyword>
<keyword evidence="8" id="KW-0325">Glycoprotein</keyword>
<feature type="transmembrane region" description="Helical" evidence="10">
    <location>
        <begin position="6"/>
        <end position="23"/>
    </location>
</feature>
<sequence>AINAVGTSVIILLSYICILRTVLRMRSAQSRSRAFNTCASHLTAVSLFYGTIFFTYLQPASSHSSLDKVASIFYTVVTPMLNPFIYSLRNKEVK</sequence>
<keyword evidence="7" id="KW-0675">Receptor</keyword>
<comment type="function">
    <text evidence="1">Odorant receptor.</text>
</comment>
<protein>
    <recommendedName>
        <fullName evidence="11">G-protein coupled receptors family 1 profile domain-containing protein</fullName>
    </recommendedName>
</protein>
<feature type="non-terminal residue" evidence="12">
    <location>
        <position position="1"/>
    </location>
</feature>
<evidence type="ECO:0000256" key="7">
    <source>
        <dbReference type="ARBA" id="ARBA00023170"/>
    </source>
</evidence>
<evidence type="ECO:0000256" key="1">
    <source>
        <dbReference type="ARBA" id="ARBA00002936"/>
    </source>
</evidence>
<evidence type="ECO:0000256" key="5">
    <source>
        <dbReference type="ARBA" id="ARBA00023040"/>
    </source>
</evidence>
<evidence type="ECO:0000256" key="4">
    <source>
        <dbReference type="ARBA" id="ARBA00022989"/>
    </source>
</evidence>
<dbReference type="SUPFAM" id="SSF81321">
    <property type="entry name" value="Family A G protein-coupled receptor-like"/>
    <property type="match status" value="1"/>
</dbReference>
<dbReference type="Gene3D" id="1.20.1070.10">
    <property type="entry name" value="Rhodopsin 7-helix transmembrane proteins"/>
    <property type="match status" value="1"/>
</dbReference>
<dbReference type="InterPro" id="IPR000725">
    <property type="entry name" value="Olfact_rcpt"/>
</dbReference>
<accession>A0A8J4IJS8</accession>
<evidence type="ECO:0000259" key="11">
    <source>
        <dbReference type="PROSITE" id="PS50262"/>
    </source>
</evidence>
<keyword evidence="6 10" id="KW-0472">Membrane</keyword>
<keyword evidence="4 10" id="KW-1133">Transmembrane helix</keyword>
<keyword evidence="5" id="KW-0297">G-protein coupled receptor</keyword>
<dbReference type="GO" id="GO:0016020">
    <property type="term" value="C:membrane"/>
    <property type="evidence" value="ECO:0007669"/>
    <property type="project" value="UniProtKB-SubCell"/>
</dbReference>
<evidence type="ECO:0000313" key="13">
    <source>
        <dbReference type="Proteomes" id="UP000785099"/>
    </source>
</evidence>
<keyword evidence="9" id="KW-0807">Transducer</keyword>